<dbReference type="GO" id="GO:0005524">
    <property type="term" value="F:ATP binding"/>
    <property type="evidence" value="ECO:0007669"/>
    <property type="project" value="UniProtKB-KW"/>
</dbReference>
<comment type="catalytic activity">
    <reaction evidence="9">
        <text>UTP + L-glutamine + ATP + H2O = CTP + L-glutamate + ADP + phosphate + 2 H(+)</text>
        <dbReference type="Rhea" id="RHEA:26426"/>
        <dbReference type="ChEBI" id="CHEBI:15377"/>
        <dbReference type="ChEBI" id="CHEBI:15378"/>
        <dbReference type="ChEBI" id="CHEBI:29985"/>
        <dbReference type="ChEBI" id="CHEBI:30616"/>
        <dbReference type="ChEBI" id="CHEBI:37563"/>
        <dbReference type="ChEBI" id="CHEBI:43474"/>
        <dbReference type="ChEBI" id="CHEBI:46398"/>
        <dbReference type="ChEBI" id="CHEBI:58359"/>
        <dbReference type="ChEBI" id="CHEBI:456216"/>
        <dbReference type="EC" id="6.3.4.2"/>
    </reaction>
</comment>
<dbReference type="GO" id="GO:0042802">
    <property type="term" value="F:identical protein binding"/>
    <property type="evidence" value="ECO:0007669"/>
    <property type="project" value="TreeGrafter"/>
</dbReference>
<evidence type="ECO:0000256" key="9">
    <source>
        <dbReference type="ARBA" id="ARBA00047781"/>
    </source>
</evidence>
<dbReference type="PROSITE" id="PS51273">
    <property type="entry name" value="GATASE_TYPE_1"/>
    <property type="match status" value="1"/>
</dbReference>
<dbReference type="Proteomes" id="UP000076420">
    <property type="component" value="Unassembled WGS sequence"/>
</dbReference>
<dbReference type="CDD" id="cd01746">
    <property type="entry name" value="GATase1_CTP_Synthase"/>
    <property type="match status" value="1"/>
</dbReference>
<protein>
    <recommendedName>
        <fullName evidence="3">CTP synthase (glutamine hydrolyzing)</fullName>
        <ecNumber evidence="3">6.3.4.2</ecNumber>
    </recommendedName>
</protein>
<dbReference type="PANTHER" id="PTHR11550">
    <property type="entry name" value="CTP SYNTHASE"/>
    <property type="match status" value="1"/>
</dbReference>
<dbReference type="GO" id="GO:0005829">
    <property type="term" value="C:cytosol"/>
    <property type="evidence" value="ECO:0007669"/>
    <property type="project" value="TreeGrafter"/>
</dbReference>
<sequence length="306" mass="34518">MVLRYFGLSDTNKNMSKWEEMVNVFNNPMFTIKIGVVGKYVNFGDAYISLKEALNHGGMYHKVGVDIKMINSLDINDDNVGEALEGVDAVIVPGGFGSDGIDGKISAIKYSRENNIPFFGICLGMQLAVIEYARNILGFKNAISTEFEKSGDIFVGLMEEWVNKSNKVEKRKENGDMGGTMRLGLYECDLKKDSKISAIYGYKDKVWERHRHRFEINNKYFNEFHESGLDFSGTSSKGSVIETMELKLHRWFIGTQFHPELSSKIFSPHPLFISFIKAGMNFSADRKNNVLHDNAVASLSNIKFGK</sequence>
<dbReference type="Pfam" id="PF00117">
    <property type="entry name" value="GATase"/>
    <property type="match status" value="1"/>
</dbReference>
<evidence type="ECO:0000256" key="6">
    <source>
        <dbReference type="ARBA" id="ARBA00022840"/>
    </source>
</evidence>
<keyword evidence="7" id="KW-0315">Glutamine amidotransferase</keyword>
<dbReference type="InterPro" id="IPR033828">
    <property type="entry name" value="GATase1_CTP_Synthase"/>
</dbReference>
<dbReference type="GO" id="GO:0003883">
    <property type="term" value="F:CTP synthase activity"/>
    <property type="evidence" value="ECO:0007669"/>
    <property type="project" value="UniProtKB-EC"/>
</dbReference>
<evidence type="ECO:0000256" key="4">
    <source>
        <dbReference type="ARBA" id="ARBA00022598"/>
    </source>
</evidence>
<dbReference type="STRING" id="6526.A0A2C9LQX3"/>
<accession>A0A2C9LQX3</accession>
<keyword evidence="5" id="KW-0547">Nucleotide-binding</keyword>
<organism evidence="11 12">
    <name type="scientific">Biomphalaria glabrata</name>
    <name type="common">Bloodfluke planorb</name>
    <name type="synonym">Freshwater snail</name>
    <dbReference type="NCBI Taxonomy" id="6526"/>
    <lineage>
        <taxon>Eukaryota</taxon>
        <taxon>Metazoa</taxon>
        <taxon>Spiralia</taxon>
        <taxon>Lophotrochozoa</taxon>
        <taxon>Mollusca</taxon>
        <taxon>Gastropoda</taxon>
        <taxon>Heterobranchia</taxon>
        <taxon>Euthyneura</taxon>
        <taxon>Panpulmonata</taxon>
        <taxon>Hygrophila</taxon>
        <taxon>Lymnaeoidea</taxon>
        <taxon>Planorbidae</taxon>
        <taxon>Biomphalaria</taxon>
    </lineage>
</organism>
<evidence type="ECO:0000256" key="7">
    <source>
        <dbReference type="ARBA" id="ARBA00022962"/>
    </source>
</evidence>
<dbReference type="SUPFAM" id="SSF52317">
    <property type="entry name" value="Class I glutamine amidotransferase-like"/>
    <property type="match status" value="1"/>
</dbReference>
<dbReference type="UniPathway" id="UPA00159">
    <property type="reaction ID" value="UER00277"/>
</dbReference>
<evidence type="ECO:0000256" key="3">
    <source>
        <dbReference type="ARBA" id="ARBA00012291"/>
    </source>
</evidence>
<keyword evidence="4" id="KW-0436">Ligase</keyword>
<gene>
    <name evidence="11" type="primary">106077656</name>
</gene>
<name>A0A2C9LQX3_BIOGL</name>
<keyword evidence="6" id="KW-0067">ATP-binding</keyword>
<dbReference type="InterPro" id="IPR004468">
    <property type="entry name" value="CTP_synthase"/>
</dbReference>
<evidence type="ECO:0000256" key="8">
    <source>
        <dbReference type="ARBA" id="ARBA00022975"/>
    </source>
</evidence>
<dbReference type="FunFam" id="3.40.50.880:FF:000002">
    <property type="entry name" value="CTP synthase"/>
    <property type="match status" value="1"/>
</dbReference>
<evidence type="ECO:0000313" key="12">
    <source>
        <dbReference type="Proteomes" id="UP000076420"/>
    </source>
</evidence>
<reference evidence="11" key="1">
    <citation type="submission" date="2020-05" db="UniProtKB">
        <authorList>
            <consortium name="EnsemblMetazoa"/>
        </authorList>
    </citation>
    <scope>IDENTIFICATION</scope>
    <source>
        <strain evidence="11">BB02</strain>
    </source>
</reference>
<evidence type="ECO:0000256" key="2">
    <source>
        <dbReference type="ARBA" id="ARBA00007533"/>
    </source>
</evidence>
<dbReference type="GO" id="GO:0044210">
    <property type="term" value="P:'de novo' CTP biosynthetic process"/>
    <property type="evidence" value="ECO:0007669"/>
    <property type="project" value="UniProtKB-UniPathway"/>
</dbReference>
<dbReference type="Gene3D" id="3.40.50.880">
    <property type="match status" value="1"/>
</dbReference>
<comment type="similarity">
    <text evidence="2">Belongs to the CTP synthase family.</text>
</comment>
<dbReference type="PANTHER" id="PTHR11550:SF0">
    <property type="entry name" value="CTP SYNTHASE-RELATED"/>
    <property type="match status" value="1"/>
</dbReference>
<dbReference type="InterPro" id="IPR017926">
    <property type="entry name" value="GATASE"/>
</dbReference>
<evidence type="ECO:0000313" key="11">
    <source>
        <dbReference type="EnsemblMetazoa" id="BGLB033776-PA"/>
    </source>
</evidence>
<dbReference type="VEuPathDB" id="VectorBase:BGLAX_038239"/>
<dbReference type="EnsemblMetazoa" id="BGLB033776-RA">
    <property type="protein sequence ID" value="BGLB033776-PA"/>
    <property type="gene ID" value="BGLB033776"/>
</dbReference>
<evidence type="ECO:0000259" key="10">
    <source>
        <dbReference type="Pfam" id="PF00117"/>
    </source>
</evidence>
<dbReference type="EC" id="6.3.4.2" evidence="3"/>
<dbReference type="NCBIfam" id="NF003792">
    <property type="entry name" value="PRK05380.1"/>
    <property type="match status" value="1"/>
</dbReference>
<evidence type="ECO:0000256" key="5">
    <source>
        <dbReference type="ARBA" id="ARBA00022741"/>
    </source>
</evidence>
<proteinExistence type="inferred from homology"/>
<dbReference type="AlphaFoldDB" id="A0A2C9LQX3"/>
<dbReference type="GO" id="GO:0019856">
    <property type="term" value="P:pyrimidine nucleobase biosynthetic process"/>
    <property type="evidence" value="ECO:0007669"/>
    <property type="project" value="TreeGrafter"/>
</dbReference>
<keyword evidence="8" id="KW-0665">Pyrimidine biosynthesis</keyword>
<comment type="pathway">
    <text evidence="1">Pyrimidine metabolism; CTP biosynthesis via de novo pathway; CTP from UDP: step 2/2.</text>
</comment>
<evidence type="ECO:0000256" key="1">
    <source>
        <dbReference type="ARBA" id="ARBA00005171"/>
    </source>
</evidence>
<dbReference type="VEuPathDB" id="VectorBase:BGLB033776"/>
<dbReference type="InterPro" id="IPR029062">
    <property type="entry name" value="Class_I_gatase-like"/>
</dbReference>
<feature type="domain" description="Glutamine amidotransferase" evidence="10">
    <location>
        <begin position="45"/>
        <end position="277"/>
    </location>
</feature>